<dbReference type="EC" id="3.4.24.-" evidence="11"/>
<evidence type="ECO:0000259" key="12">
    <source>
        <dbReference type="PROSITE" id="PS50106"/>
    </source>
</evidence>
<dbReference type="RefSeq" id="WP_003376083.1">
    <property type="nucleotide sequence ID" value="NZ_ACSJ01000007.1"/>
</dbReference>
<evidence type="ECO:0000256" key="2">
    <source>
        <dbReference type="ARBA" id="ARBA00004141"/>
    </source>
</evidence>
<name>A0A9P2G7J6_CLOBO</name>
<evidence type="ECO:0000256" key="9">
    <source>
        <dbReference type="ARBA" id="ARBA00023049"/>
    </source>
</evidence>
<dbReference type="InterPro" id="IPR001478">
    <property type="entry name" value="PDZ"/>
</dbReference>
<evidence type="ECO:0000256" key="7">
    <source>
        <dbReference type="ARBA" id="ARBA00022833"/>
    </source>
</evidence>
<comment type="cofactor">
    <cofactor evidence="1 11">
        <name>Zn(2+)</name>
        <dbReference type="ChEBI" id="CHEBI:29105"/>
    </cofactor>
</comment>
<feature type="transmembrane region" description="Helical" evidence="11">
    <location>
        <begin position="314"/>
        <end position="332"/>
    </location>
</feature>
<dbReference type="CDD" id="cd23081">
    <property type="entry name" value="cpPDZ_EcRseP-like"/>
    <property type="match status" value="1"/>
</dbReference>
<protein>
    <recommendedName>
        <fullName evidence="11">Zinc metalloprotease</fullName>
        <ecNumber evidence="11">3.4.24.-</ecNumber>
    </recommendedName>
</protein>
<dbReference type="InterPro" id="IPR008915">
    <property type="entry name" value="Peptidase_M50"/>
</dbReference>
<dbReference type="GO" id="GO:0006508">
    <property type="term" value="P:proteolysis"/>
    <property type="evidence" value="ECO:0007669"/>
    <property type="project" value="UniProtKB-KW"/>
</dbReference>
<evidence type="ECO:0000256" key="8">
    <source>
        <dbReference type="ARBA" id="ARBA00022989"/>
    </source>
</evidence>
<dbReference type="PROSITE" id="PS50106">
    <property type="entry name" value="PDZ"/>
    <property type="match status" value="1"/>
</dbReference>
<evidence type="ECO:0000313" key="13">
    <source>
        <dbReference type="EMBL" id="EES91341.1"/>
    </source>
</evidence>
<keyword evidence="4" id="KW-0645">Protease</keyword>
<dbReference type="EMBL" id="ACSJ01000007">
    <property type="protein sequence ID" value="EES91341.1"/>
    <property type="molecule type" value="Genomic_DNA"/>
</dbReference>
<proteinExistence type="inferred from homology"/>
<dbReference type="CDD" id="cd06163">
    <property type="entry name" value="S2P-M50_PDZ_RseP-like"/>
    <property type="match status" value="1"/>
</dbReference>
<dbReference type="Pfam" id="PF17820">
    <property type="entry name" value="PDZ_6"/>
    <property type="match status" value="1"/>
</dbReference>
<dbReference type="InterPro" id="IPR036034">
    <property type="entry name" value="PDZ_sf"/>
</dbReference>
<feature type="transmembrane region" description="Helical" evidence="11">
    <location>
        <begin position="7"/>
        <end position="28"/>
    </location>
</feature>
<accession>A0A9P2G7J6</accession>
<sequence length="341" mass="37714">MDALLNIIWVILAFSILVIIHEFGHFILAKLNGVKVEEFAIGMGPKLFGVRGKETLYAFRLIPIGGYVKMLGEEGDSEDERSFSNKSPLRRLSIVAAGPIMNFILAIVLFAVVGYLKGFLIPVVSEVIPQSPAIKAGIQPGDRILEINKHKISTWEDVMGQVAISKGEPLNIYLQRNNEKKTIVVRPMKNAKDDTYMLGVYSSALEKPSFTQAVSYGIRETNSTVKQTFQSLGMLFKGKASLKKDIGGPVTILRVTWAVSKAGLMNLVIFSAFISIQLGIFNLLPIPALDGFWALVSLYEIITRRRINRDKLGTVSTIGFTLLLVLMVVVTIKDVLYPIKL</sequence>
<keyword evidence="9 11" id="KW-0482">Metalloprotease</keyword>
<dbReference type="InterPro" id="IPR041489">
    <property type="entry name" value="PDZ_6"/>
</dbReference>
<keyword evidence="11" id="KW-0479">Metal-binding</keyword>
<keyword evidence="7 11" id="KW-0862">Zinc</keyword>
<comment type="caution">
    <text evidence="13">The sequence shown here is derived from an EMBL/GenBank/DDBJ whole genome shotgun (WGS) entry which is preliminary data.</text>
</comment>
<evidence type="ECO:0000313" key="14">
    <source>
        <dbReference type="Proteomes" id="UP000006160"/>
    </source>
</evidence>
<evidence type="ECO:0000256" key="1">
    <source>
        <dbReference type="ARBA" id="ARBA00001947"/>
    </source>
</evidence>
<dbReference type="NCBIfam" id="TIGR00054">
    <property type="entry name" value="RIP metalloprotease RseP"/>
    <property type="match status" value="1"/>
</dbReference>
<dbReference type="Gene3D" id="2.30.42.10">
    <property type="match status" value="1"/>
</dbReference>
<dbReference type="GO" id="GO:0016020">
    <property type="term" value="C:membrane"/>
    <property type="evidence" value="ECO:0007669"/>
    <property type="project" value="UniProtKB-SubCell"/>
</dbReference>
<comment type="subcellular location">
    <subcellularLocation>
        <location evidence="2">Membrane</location>
        <topology evidence="2">Multi-pass membrane protein</topology>
    </subcellularLocation>
</comment>
<evidence type="ECO:0000256" key="6">
    <source>
        <dbReference type="ARBA" id="ARBA00022801"/>
    </source>
</evidence>
<dbReference type="InterPro" id="IPR004387">
    <property type="entry name" value="Pept_M50_Zn"/>
</dbReference>
<feature type="domain" description="PDZ" evidence="12">
    <location>
        <begin position="123"/>
        <end position="148"/>
    </location>
</feature>
<dbReference type="SMART" id="SM00228">
    <property type="entry name" value="PDZ"/>
    <property type="match status" value="1"/>
</dbReference>
<evidence type="ECO:0000256" key="4">
    <source>
        <dbReference type="ARBA" id="ARBA00022670"/>
    </source>
</evidence>
<evidence type="ECO:0000256" key="11">
    <source>
        <dbReference type="RuleBase" id="RU362031"/>
    </source>
</evidence>
<dbReference type="AlphaFoldDB" id="A0A9P2G7J6"/>
<keyword evidence="6 11" id="KW-0378">Hydrolase</keyword>
<evidence type="ECO:0000256" key="3">
    <source>
        <dbReference type="ARBA" id="ARBA00007931"/>
    </source>
</evidence>
<gene>
    <name evidence="13" type="primary">rseP</name>
    <name evidence="13" type="ORF">CLG_B0939</name>
</gene>
<organism evidence="13 14">
    <name type="scientific">Clostridium botulinum D str. 1873</name>
    <dbReference type="NCBI Taxonomy" id="592027"/>
    <lineage>
        <taxon>Bacteria</taxon>
        <taxon>Bacillati</taxon>
        <taxon>Bacillota</taxon>
        <taxon>Clostridia</taxon>
        <taxon>Eubacteriales</taxon>
        <taxon>Clostridiaceae</taxon>
        <taxon>Clostridium</taxon>
    </lineage>
</organism>
<reference evidence="13 14" key="1">
    <citation type="submission" date="2009-10" db="EMBL/GenBank/DDBJ databases">
        <authorList>
            <person name="Shrivastava S."/>
            <person name="Brinkac L.B."/>
            <person name="Brown J.L."/>
            <person name="Bruce D.B."/>
            <person name="Detter C."/>
            <person name="Green L.D."/>
            <person name="Munk C.A."/>
            <person name="Rogers Y.C."/>
            <person name="Tapia R."/>
            <person name="Saunders E.S."/>
            <person name="Sims D.R."/>
            <person name="Smith L.A."/>
            <person name="Smith T.J."/>
            <person name="Sutton G."/>
            <person name="Brettin T."/>
        </authorList>
    </citation>
    <scope>NUCLEOTIDE SEQUENCE [LARGE SCALE GENOMIC DNA]</scope>
    <source>
        <strain evidence="14">D str. 1873</strain>
    </source>
</reference>
<dbReference type="Pfam" id="PF02163">
    <property type="entry name" value="Peptidase_M50"/>
    <property type="match status" value="1"/>
</dbReference>
<dbReference type="SUPFAM" id="SSF50156">
    <property type="entry name" value="PDZ domain-like"/>
    <property type="match status" value="1"/>
</dbReference>
<dbReference type="PANTHER" id="PTHR42837:SF2">
    <property type="entry name" value="MEMBRANE METALLOPROTEASE ARASP2, CHLOROPLASTIC-RELATED"/>
    <property type="match status" value="1"/>
</dbReference>
<evidence type="ECO:0000256" key="10">
    <source>
        <dbReference type="ARBA" id="ARBA00023136"/>
    </source>
</evidence>
<dbReference type="GO" id="GO:0046872">
    <property type="term" value="F:metal ion binding"/>
    <property type="evidence" value="ECO:0007669"/>
    <property type="project" value="UniProtKB-KW"/>
</dbReference>
<keyword evidence="5 11" id="KW-0812">Transmembrane</keyword>
<evidence type="ECO:0000256" key="5">
    <source>
        <dbReference type="ARBA" id="ARBA00022692"/>
    </source>
</evidence>
<dbReference type="PANTHER" id="PTHR42837">
    <property type="entry name" value="REGULATOR OF SIGMA-E PROTEASE RSEP"/>
    <property type="match status" value="1"/>
</dbReference>
<comment type="similarity">
    <text evidence="3 11">Belongs to the peptidase M50B family.</text>
</comment>
<keyword evidence="10 11" id="KW-0472">Membrane</keyword>
<keyword evidence="8 11" id="KW-1133">Transmembrane helix</keyword>
<feature type="transmembrane region" description="Helical" evidence="11">
    <location>
        <begin position="92"/>
        <end position="116"/>
    </location>
</feature>
<dbReference type="GO" id="GO:0004222">
    <property type="term" value="F:metalloendopeptidase activity"/>
    <property type="evidence" value="ECO:0007669"/>
    <property type="project" value="InterPro"/>
</dbReference>
<dbReference type="Proteomes" id="UP000006160">
    <property type="component" value="Unassembled WGS sequence"/>
</dbReference>